<evidence type="ECO:0000313" key="8">
    <source>
        <dbReference type="EMBL" id="KIK26433.1"/>
    </source>
</evidence>
<name>A0A0C9Z0M6_9AGAM</name>
<feature type="domain" description="CCHC-type" evidence="6">
    <location>
        <begin position="166"/>
        <end position="179"/>
    </location>
</feature>
<feature type="compositionally biased region" description="Polar residues" evidence="4">
    <location>
        <begin position="54"/>
        <end position="67"/>
    </location>
</feature>
<dbReference type="Pfam" id="PF00098">
    <property type="entry name" value="zf-CCHC"/>
    <property type="match status" value="1"/>
</dbReference>
<dbReference type="CDD" id="cd00590">
    <property type="entry name" value="RRM_SF"/>
    <property type="match status" value="1"/>
</dbReference>
<dbReference type="InterPro" id="IPR035979">
    <property type="entry name" value="RBD_domain_sf"/>
</dbReference>
<dbReference type="SMART" id="SM00360">
    <property type="entry name" value="RRM"/>
    <property type="match status" value="1"/>
</dbReference>
<dbReference type="GO" id="GO:0008270">
    <property type="term" value="F:zinc ion binding"/>
    <property type="evidence" value="ECO:0007669"/>
    <property type="project" value="UniProtKB-KW"/>
</dbReference>
<dbReference type="HOGENOM" id="CLU_035735_0_0_1"/>
<dbReference type="PROSITE" id="PS50102">
    <property type="entry name" value="RRM"/>
    <property type="match status" value="1"/>
</dbReference>
<dbReference type="Proteomes" id="UP000054018">
    <property type="component" value="Unassembled WGS sequence"/>
</dbReference>
<feature type="compositionally biased region" description="Basic and acidic residues" evidence="4">
    <location>
        <begin position="237"/>
        <end position="251"/>
    </location>
</feature>
<keyword evidence="2" id="KW-0863">Zinc-finger</keyword>
<dbReference type="EMBL" id="KN833873">
    <property type="protein sequence ID" value="KIK15877.1"/>
    <property type="molecule type" value="Genomic_DNA"/>
</dbReference>
<accession>A0A0C9Z0M6</accession>
<dbReference type="PROSITE" id="PS50158">
    <property type="entry name" value="ZF_CCHC"/>
    <property type="match status" value="1"/>
</dbReference>
<dbReference type="GO" id="GO:0003723">
    <property type="term" value="F:RNA binding"/>
    <property type="evidence" value="ECO:0007669"/>
    <property type="project" value="UniProtKB-UniRule"/>
</dbReference>
<feature type="compositionally biased region" description="Basic and acidic residues" evidence="4">
    <location>
        <begin position="327"/>
        <end position="348"/>
    </location>
</feature>
<reference evidence="7" key="3">
    <citation type="submission" date="2015-02" db="EMBL/GenBank/DDBJ databases">
        <title>Evolutionary Origins and Diversification of the Mycorrhizal Mutualists.</title>
        <authorList>
            <consortium name="DOE Joint Genome Institute"/>
            <consortium name="Mycorrhizal Genomics Consortium"/>
            <person name="Kohler A."/>
            <person name="Kuo A."/>
            <person name="Nagy L.G."/>
            <person name="Floudas D."/>
            <person name="Copeland A."/>
            <person name="Barry K.W."/>
            <person name="Cichocki N."/>
            <person name="Veneault-Fourrey C."/>
            <person name="LaButti K."/>
            <person name="Lindquist E.A."/>
            <person name="Lipzen A."/>
            <person name="Lundell T."/>
            <person name="Morin E."/>
            <person name="Murat C."/>
            <person name="Riley R."/>
            <person name="Ohm R."/>
            <person name="Sun H."/>
            <person name="Tunlid A."/>
            <person name="Henrissat B."/>
            <person name="Grigoriev I.V."/>
            <person name="Hibbett D.S."/>
            <person name="Martin F."/>
        </authorList>
    </citation>
    <scope>NUCLEOTIDE SEQUENCE</scope>
    <source>
        <strain evidence="7">441</strain>
    </source>
</reference>
<dbReference type="InterPro" id="IPR012677">
    <property type="entry name" value="Nucleotide-bd_a/b_plait_sf"/>
</dbReference>
<evidence type="ECO:0000256" key="2">
    <source>
        <dbReference type="PROSITE-ProRule" id="PRU00047"/>
    </source>
</evidence>
<feature type="compositionally biased region" description="Basic and acidic residues" evidence="4">
    <location>
        <begin position="201"/>
        <end position="228"/>
    </location>
</feature>
<feature type="compositionally biased region" description="Basic and acidic residues" evidence="4">
    <location>
        <begin position="296"/>
        <end position="311"/>
    </location>
</feature>
<evidence type="ECO:0000259" key="6">
    <source>
        <dbReference type="PROSITE" id="PS50158"/>
    </source>
</evidence>
<feature type="compositionally biased region" description="Basic and acidic residues" evidence="4">
    <location>
        <begin position="275"/>
        <end position="286"/>
    </location>
</feature>
<dbReference type="STRING" id="765257.A0A0C9Z0M6"/>
<gene>
    <name evidence="7" type="ORF">PISMIDRAFT_282712</name>
    <name evidence="8" type="ORF">PISMIDRAFT_8819</name>
</gene>
<keyword evidence="2" id="KW-0479">Metal-binding</keyword>
<keyword evidence="2" id="KW-0862">Zinc</keyword>
<dbReference type="InterPro" id="IPR001878">
    <property type="entry name" value="Znf_CCHC"/>
</dbReference>
<keyword evidence="3" id="KW-0694">RNA-binding</keyword>
<feature type="compositionally biased region" description="Low complexity" evidence="4">
    <location>
        <begin position="380"/>
        <end position="392"/>
    </location>
</feature>
<dbReference type="Pfam" id="PF00076">
    <property type="entry name" value="RRM_1"/>
    <property type="match status" value="1"/>
</dbReference>
<reference evidence="9" key="2">
    <citation type="submission" date="2015-01" db="EMBL/GenBank/DDBJ databases">
        <title>Evolutionary Origins and Diversification of the Mycorrhizal Mutualists.</title>
        <authorList>
            <consortium name="DOE Joint Genome Institute"/>
            <consortium name="Mycorrhizal Genomics Consortium"/>
            <person name="Kohler A."/>
            <person name="Kuo A."/>
            <person name="Nagy L.G."/>
            <person name="Floudas D."/>
            <person name="Copeland A."/>
            <person name="Barry K.W."/>
            <person name="Cichocki N."/>
            <person name="Veneault-Fourrey C."/>
            <person name="LaButti K."/>
            <person name="Lindquist E.A."/>
            <person name="Lipzen A."/>
            <person name="Lundell T."/>
            <person name="Morin E."/>
            <person name="Murat C."/>
            <person name="Riley R."/>
            <person name="Ohm R."/>
            <person name="Sun H."/>
            <person name="Tunlid A."/>
            <person name="Henrissat B."/>
            <person name="Grigoriev I.V."/>
            <person name="Hibbett D.S."/>
            <person name="Martin F."/>
        </authorList>
    </citation>
    <scope>NUCLEOTIDE SEQUENCE [LARGE SCALE GENOMIC DNA]</scope>
    <source>
        <strain evidence="9">441</strain>
    </source>
</reference>
<feature type="region of interest" description="Disordered" evidence="4">
    <location>
        <begin position="201"/>
        <end position="424"/>
    </location>
</feature>
<dbReference type="Gene3D" id="4.10.60.10">
    <property type="entry name" value="Zinc finger, CCHC-type"/>
    <property type="match status" value="1"/>
</dbReference>
<evidence type="ECO:0000256" key="3">
    <source>
        <dbReference type="PROSITE-ProRule" id="PRU00176"/>
    </source>
</evidence>
<feature type="compositionally biased region" description="Basic and acidic residues" evidence="4">
    <location>
        <begin position="259"/>
        <end position="268"/>
    </location>
</feature>
<dbReference type="InterPro" id="IPR000504">
    <property type="entry name" value="RRM_dom"/>
</dbReference>
<keyword evidence="1" id="KW-0507">mRNA processing</keyword>
<dbReference type="GO" id="GO:0006397">
    <property type="term" value="P:mRNA processing"/>
    <property type="evidence" value="ECO:0007669"/>
    <property type="project" value="UniProtKB-KW"/>
</dbReference>
<evidence type="ECO:0000313" key="9">
    <source>
        <dbReference type="Proteomes" id="UP000054018"/>
    </source>
</evidence>
<feature type="domain" description="RRM" evidence="5">
    <location>
        <begin position="82"/>
        <end position="152"/>
    </location>
</feature>
<feature type="compositionally biased region" description="Basic and acidic residues" evidence="4">
    <location>
        <begin position="68"/>
        <end position="79"/>
    </location>
</feature>
<dbReference type="InterPro" id="IPR036875">
    <property type="entry name" value="Znf_CCHC_sf"/>
</dbReference>
<reference evidence="7 9" key="1">
    <citation type="submission" date="2014-04" db="EMBL/GenBank/DDBJ databases">
        <authorList>
            <consortium name="DOE Joint Genome Institute"/>
            <person name="Kuo A."/>
            <person name="Kohler A."/>
            <person name="Costa M.D."/>
            <person name="Nagy L.G."/>
            <person name="Floudas D."/>
            <person name="Copeland A."/>
            <person name="Barry K.W."/>
            <person name="Cichocki N."/>
            <person name="Veneault-Fourrey C."/>
            <person name="LaButti K."/>
            <person name="Lindquist E.A."/>
            <person name="Lipzen A."/>
            <person name="Lundell T."/>
            <person name="Morin E."/>
            <person name="Murat C."/>
            <person name="Sun H."/>
            <person name="Tunlid A."/>
            <person name="Henrissat B."/>
            <person name="Grigoriev I.V."/>
            <person name="Hibbett D.S."/>
            <person name="Martin F."/>
            <person name="Nordberg H.P."/>
            <person name="Cantor M.N."/>
            <person name="Hua S.X."/>
        </authorList>
    </citation>
    <scope>NUCLEOTIDE SEQUENCE [LARGE SCALE GENOMIC DNA]</scope>
    <source>
        <strain evidence="7 9">441</strain>
    </source>
</reference>
<evidence type="ECO:0000256" key="4">
    <source>
        <dbReference type="SAM" id="MobiDB-lite"/>
    </source>
</evidence>
<dbReference type="AlphaFoldDB" id="A0A0C9Z0M6"/>
<dbReference type="SUPFAM" id="SSF54928">
    <property type="entry name" value="RNA-binding domain, RBD"/>
    <property type="match status" value="1"/>
</dbReference>
<dbReference type="SMART" id="SM00343">
    <property type="entry name" value="ZnF_C2HC"/>
    <property type="match status" value="1"/>
</dbReference>
<sequence length="424" mass="48603">MAASPSVVDDIRTRDRWGAVDDQDIDDMGPVKLDHDTVMDDLPTAIAAEDPSALANSHSEEMATSNLKPRDDTSRDRPPKPNKVYIGGLPENTRPEDLRNGFGKLGNIINIELKTGYGFVEFDNRRSAEESVAKYHEGYFMGNKVRVEMAHGKGRATKRIEDPGACFKCGENGHWAKECSRQSSHSRSGAVTESTLLDRLHPRDYATSRDYSAHRDDTGRYASRESRYYDSSPPPSRDYRRLPSPPKDQRDYPMPPPRSSRDYDEYRTRGPPSSRYDRSGYERDSFSSRNPPAPPRDYDRYDRRPVDDRYEPPVSGRPRTPPGPPPSRRDYYDRPPRYEQPERVERGRPITPPPRSRSLETARYRRRSLSPRSSRYEPVSYSNSSNYSGNGYASDRHSASLRDSGRSRDYYRNGRESENSYRPV</sequence>
<protein>
    <recommendedName>
        <fullName evidence="10">RNA-binding domain-containing protein</fullName>
    </recommendedName>
</protein>
<dbReference type="OrthoDB" id="1099063at2759"/>
<evidence type="ECO:0000259" key="5">
    <source>
        <dbReference type="PROSITE" id="PS50102"/>
    </source>
</evidence>
<organism evidence="7 9">
    <name type="scientific">Pisolithus microcarpus 441</name>
    <dbReference type="NCBI Taxonomy" id="765257"/>
    <lineage>
        <taxon>Eukaryota</taxon>
        <taxon>Fungi</taxon>
        <taxon>Dikarya</taxon>
        <taxon>Basidiomycota</taxon>
        <taxon>Agaricomycotina</taxon>
        <taxon>Agaricomycetes</taxon>
        <taxon>Agaricomycetidae</taxon>
        <taxon>Boletales</taxon>
        <taxon>Sclerodermatineae</taxon>
        <taxon>Pisolithaceae</taxon>
        <taxon>Pisolithus</taxon>
    </lineage>
</organism>
<dbReference type="SUPFAM" id="SSF57756">
    <property type="entry name" value="Retrovirus zinc finger-like domains"/>
    <property type="match status" value="1"/>
</dbReference>
<dbReference type="Gene3D" id="3.30.70.330">
    <property type="match status" value="1"/>
</dbReference>
<keyword evidence="9" id="KW-1185">Reference proteome</keyword>
<feature type="region of interest" description="Disordered" evidence="4">
    <location>
        <begin position="1"/>
        <end position="92"/>
    </location>
</feature>
<dbReference type="PANTHER" id="PTHR48038">
    <property type="entry name" value="RIBONUCLEOPROTEIN RB97D"/>
    <property type="match status" value="1"/>
</dbReference>
<proteinExistence type="predicted"/>
<feature type="compositionally biased region" description="Basic and acidic residues" evidence="4">
    <location>
        <begin position="9"/>
        <end position="19"/>
    </location>
</feature>
<evidence type="ECO:0000313" key="7">
    <source>
        <dbReference type="EMBL" id="KIK15877.1"/>
    </source>
</evidence>
<dbReference type="PANTHER" id="PTHR48038:SF1">
    <property type="entry name" value="RIBONUCLEOPROTEIN RB97D"/>
    <property type="match status" value="1"/>
</dbReference>
<feature type="compositionally biased region" description="Basic and acidic residues" evidence="4">
    <location>
        <begin position="394"/>
        <end position="424"/>
    </location>
</feature>
<dbReference type="EMBL" id="KN833701">
    <property type="protein sequence ID" value="KIK26433.1"/>
    <property type="molecule type" value="Genomic_DNA"/>
</dbReference>
<evidence type="ECO:0008006" key="10">
    <source>
        <dbReference type="Google" id="ProtNLM"/>
    </source>
</evidence>
<evidence type="ECO:0000256" key="1">
    <source>
        <dbReference type="ARBA" id="ARBA00022664"/>
    </source>
</evidence>